<feature type="region of interest" description="Disordered" evidence="1">
    <location>
        <begin position="278"/>
        <end position="429"/>
    </location>
</feature>
<feature type="region of interest" description="Disordered" evidence="1">
    <location>
        <begin position="1"/>
        <end position="195"/>
    </location>
</feature>
<evidence type="ECO:0000256" key="2">
    <source>
        <dbReference type="SAM" id="Phobius"/>
    </source>
</evidence>
<evidence type="ECO:0000256" key="1">
    <source>
        <dbReference type="SAM" id="MobiDB-lite"/>
    </source>
</evidence>
<keyword evidence="2" id="KW-1133">Transmembrane helix</keyword>
<feature type="compositionally biased region" description="Low complexity" evidence="1">
    <location>
        <begin position="293"/>
        <end position="338"/>
    </location>
</feature>
<sequence length="452" mass="44236">MKNWQKDAQPEWPGATSGARDVAGPDPQQDATQVLPAAGAFPGAGTAAAPAPGAVPGGPGAPAGPGWFGGAREFPGGAGTDVPRPDTGAAETEVLRPRTGADLFGGTTRQDRIGQGRAPRHGGHRLGDAPRRDTDRTDILPSAAQAAPTRAFPAPGPATAALRDPWQETPGALDADTPDATDPRPAAGADHTHDPHEVTVQLDAVQLGDGLIRRAAAHGTGKHAASDASDGPVFVDESGRRSRRFRRIGIALGGACAIYAVVIVSTLLSGNSNAPWLPVPGQEQGKPAGQVDTTPLPSQSAQPSASGSAAPQTSPTAGTGAATTPGADAPAPGTSGTARQPGTSTDPQPSTSATAPKPGGGGAAEPGPTVSTQQPPPATTDPSTPAGGGETTVDPTTPTDGGTATTDPGGGTTVNGASDTSPVAAGTAAAPVVATAPADTSTSPSLSPEYTL</sequence>
<feature type="compositionally biased region" description="Basic and acidic residues" evidence="1">
    <location>
        <begin position="125"/>
        <end position="138"/>
    </location>
</feature>
<keyword evidence="2" id="KW-0472">Membrane</keyword>
<organism evidence="3 4">
    <name type="scientific">Streptomyces flaveolus</name>
    <dbReference type="NCBI Taxonomy" id="67297"/>
    <lineage>
        <taxon>Bacteria</taxon>
        <taxon>Bacillati</taxon>
        <taxon>Actinomycetota</taxon>
        <taxon>Actinomycetes</taxon>
        <taxon>Kitasatosporales</taxon>
        <taxon>Streptomycetaceae</taxon>
        <taxon>Streptomyces</taxon>
    </lineage>
</organism>
<feature type="transmembrane region" description="Helical" evidence="2">
    <location>
        <begin position="248"/>
        <end position="268"/>
    </location>
</feature>
<feature type="compositionally biased region" description="Low complexity" evidence="1">
    <location>
        <begin position="36"/>
        <end position="54"/>
    </location>
</feature>
<dbReference type="EMBL" id="JBEPCV010000008">
    <property type="protein sequence ID" value="MER6904365.1"/>
    <property type="molecule type" value="Genomic_DNA"/>
</dbReference>
<feature type="compositionally biased region" description="Polar residues" evidence="1">
    <location>
        <begin position="340"/>
        <end position="352"/>
    </location>
</feature>
<feature type="compositionally biased region" description="Low complexity" evidence="1">
    <location>
        <begin position="380"/>
        <end position="407"/>
    </location>
</feature>
<feature type="compositionally biased region" description="Low complexity" evidence="1">
    <location>
        <begin position="169"/>
        <end position="189"/>
    </location>
</feature>
<dbReference type="Proteomes" id="UP001490330">
    <property type="component" value="Unassembled WGS sequence"/>
</dbReference>
<feature type="compositionally biased region" description="Low complexity" evidence="1">
    <location>
        <begin position="141"/>
        <end position="153"/>
    </location>
</feature>
<comment type="caution">
    <text evidence="3">The sequence shown here is derived from an EMBL/GenBank/DDBJ whole genome shotgun (WGS) entry which is preliminary data.</text>
</comment>
<evidence type="ECO:0008006" key="5">
    <source>
        <dbReference type="Google" id="ProtNLM"/>
    </source>
</evidence>
<proteinExistence type="predicted"/>
<reference evidence="3 4" key="1">
    <citation type="submission" date="2024-06" db="EMBL/GenBank/DDBJ databases">
        <title>The Natural Products Discovery Center: Release of the First 8490 Sequenced Strains for Exploring Actinobacteria Biosynthetic Diversity.</title>
        <authorList>
            <person name="Kalkreuter E."/>
            <person name="Kautsar S.A."/>
            <person name="Yang D."/>
            <person name="Bader C.D."/>
            <person name="Teijaro C.N."/>
            <person name="Fluegel L."/>
            <person name="Davis C.M."/>
            <person name="Simpson J.R."/>
            <person name="Lauterbach L."/>
            <person name="Steele A.D."/>
            <person name="Gui C."/>
            <person name="Meng S."/>
            <person name="Li G."/>
            <person name="Viehrig K."/>
            <person name="Ye F."/>
            <person name="Su P."/>
            <person name="Kiefer A.F."/>
            <person name="Nichols A."/>
            <person name="Cepeda A.J."/>
            <person name="Yan W."/>
            <person name="Fan B."/>
            <person name="Jiang Y."/>
            <person name="Adhikari A."/>
            <person name="Zheng C.-J."/>
            <person name="Schuster L."/>
            <person name="Cowan T.M."/>
            <person name="Smanski M.J."/>
            <person name="Chevrette M.G."/>
            <person name="De Carvalho L.P.S."/>
            <person name="Shen B."/>
        </authorList>
    </citation>
    <scope>NUCLEOTIDE SEQUENCE [LARGE SCALE GENOMIC DNA]</scope>
    <source>
        <strain evidence="3 4">NPDC000632</strain>
    </source>
</reference>
<feature type="compositionally biased region" description="Low complexity" evidence="1">
    <location>
        <begin position="420"/>
        <end position="429"/>
    </location>
</feature>
<feature type="compositionally biased region" description="Gly residues" evidence="1">
    <location>
        <begin position="55"/>
        <end position="69"/>
    </location>
</feature>
<keyword evidence="2" id="KW-0812">Transmembrane</keyword>
<protein>
    <recommendedName>
        <fullName evidence="5">Translation initiation factor IF-2</fullName>
    </recommendedName>
</protein>
<name>A0ABV1VCY6_9ACTN</name>
<evidence type="ECO:0000313" key="3">
    <source>
        <dbReference type="EMBL" id="MER6904365.1"/>
    </source>
</evidence>
<keyword evidence="4" id="KW-1185">Reference proteome</keyword>
<dbReference type="RefSeq" id="WP_350722626.1">
    <property type="nucleotide sequence ID" value="NZ_JBEPCO010000037.1"/>
</dbReference>
<evidence type="ECO:0000313" key="4">
    <source>
        <dbReference type="Proteomes" id="UP001490330"/>
    </source>
</evidence>
<gene>
    <name evidence="3" type="ORF">ABT322_11385</name>
</gene>
<accession>A0ABV1VCY6</accession>